<evidence type="ECO:0000256" key="6">
    <source>
        <dbReference type="PIRNR" id="PIRNR006443"/>
    </source>
</evidence>
<dbReference type="InterPro" id="IPR008284">
    <property type="entry name" value="MoCF_biosynth_CS"/>
</dbReference>
<dbReference type="PANTHER" id="PTHR43232:SF2">
    <property type="entry name" value="MOLYBDENUM COFACTOR BIOSYNTHESIS PROTEIN B"/>
    <property type="match status" value="1"/>
</dbReference>
<evidence type="ECO:0000313" key="9">
    <source>
        <dbReference type="Proteomes" id="UP000178606"/>
    </source>
</evidence>
<dbReference type="GO" id="GO:0005829">
    <property type="term" value="C:cytosol"/>
    <property type="evidence" value="ECO:0007669"/>
    <property type="project" value="TreeGrafter"/>
</dbReference>
<dbReference type="UniPathway" id="UPA00344"/>
<dbReference type="Proteomes" id="UP000178606">
    <property type="component" value="Unassembled WGS sequence"/>
</dbReference>
<dbReference type="AlphaFoldDB" id="A0A1F6CA69"/>
<dbReference type="PIRSF" id="PIRSF006443">
    <property type="entry name" value="MoaB"/>
    <property type="match status" value="1"/>
</dbReference>
<dbReference type="NCBIfam" id="TIGR00177">
    <property type="entry name" value="molyb_syn"/>
    <property type="match status" value="1"/>
</dbReference>
<dbReference type="Pfam" id="PF00994">
    <property type="entry name" value="MoCF_biosynth"/>
    <property type="match status" value="1"/>
</dbReference>
<keyword evidence="5 6" id="KW-0501">Molybdenum cofactor biosynthesis</keyword>
<evidence type="ECO:0000256" key="2">
    <source>
        <dbReference type="ARBA" id="ARBA00005046"/>
    </source>
</evidence>
<comment type="caution">
    <text evidence="8">The sequence shown here is derived from an EMBL/GenBank/DDBJ whole genome shotgun (WGS) entry which is preliminary data.</text>
</comment>
<comment type="pathway">
    <text evidence="2 6">Cofactor biosynthesis; molybdopterin biosynthesis.</text>
</comment>
<dbReference type="PROSITE" id="PS01078">
    <property type="entry name" value="MOCF_BIOSYNTHESIS_1"/>
    <property type="match status" value="1"/>
</dbReference>
<comment type="similarity">
    <text evidence="3 6">Belongs to the MoaB/Mog family.</text>
</comment>
<evidence type="ECO:0000313" key="8">
    <source>
        <dbReference type="EMBL" id="OGG45922.1"/>
    </source>
</evidence>
<accession>A0A1F6CA69</accession>
<feature type="domain" description="MoaB/Mog" evidence="7">
    <location>
        <begin position="17"/>
        <end position="161"/>
    </location>
</feature>
<dbReference type="InterPro" id="IPR001453">
    <property type="entry name" value="MoaB/Mog_dom"/>
</dbReference>
<gene>
    <name evidence="8" type="ORF">A3F84_20040</name>
</gene>
<dbReference type="InterPro" id="IPR036425">
    <property type="entry name" value="MoaB/Mog-like_dom_sf"/>
</dbReference>
<proteinExistence type="inferred from homology"/>
<evidence type="ECO:0000256" key="1">
    <source>
        <dbReference type="ARBA" id="ARBA00003487"/>
    </source>
</evidence>
<evidence type="ECO:0000256" key="3">
    <source>
        <dbReference type="ARBA" id="ARBA00006112"/>
    </source>
</evidence>
<dbReference type="PANTHER" id="PTHR43232">
    <property type="entry name" value="MOLYBDENUM COFACTOR BIOSYNTHESIS PROTEIN B"/>
    <property type="match status" value="1"/>
</dbReference>
<reference evidence="8 9" key="1">
    <citation type="journal article" date="2016" name="Nat. Commun.">
        <title>Thousands of microbial genomes shed light on interconnected biogeochemical processes in an aquifer system.</title>
        <authorList>
            <person name="Anantharaman K."/>
            <person name="Brown C.T."/>
            <person name="Hug L.A."/>
            <person name="Sharon I."/>
            <person name="Castelle C.J."/>
            <person name="Probst A.J."/>
            <person name="Thomas B.C."/>
            <person name="Singh A."/>
            <person name="Wilkins M.J."/>
            <person name="Karaoz U."/>
            <person name="Brodie E.L."/>
            <person name="Williams K.H."/>
            <person name="Hubbard S.S."/>
            <person name="Banfield J.F."/>
        </authorList>
    </citation>
    <scope>NUCLEOTIDE SEQUENCE [LARGE SCALE GENOMIC DNA]</scope>
    <source>
        <strain evidence="9">RIFCSPLOWO2_12_FULL_64_10</strain>
    </source>
</reference>
<evidence type="ECO:0000256" key="4">
    <source>
        <dbReference type="ARBA" id="ARBA00015262"/>
    </source>
</evidence>
<dbReference type="GO" id="GO:0006777">
    <property type="term" value="P:Mo-molybdopterin cofactor biosynthetic process"/>
    <property type="evidence" value="ECO:0007669"/>
    <property type="project" value="UniProtKB-UniRule"/>
</dbReference>
<dbReference type="EMBL" id="MFKF01000357">
    <property type="protein sequence ID" value="OGG45922.1"/>
    <property type="molecule type" value="Genomic_DNA"/>
</dbReference>
<sequence length="169" mass="18678">MPYQDHKEASKGTVSCAVVTVSDTRTEETDESGKIMKDLLTGAGHRVVHYEIVKDEPDQIRGLLSRLAEGGACQAVLLNGGTGISRRDTTYEAVASLLEKRLDGFGEIFRYLSYQEIGSGAMLSRAMAGAYRDMIVFSTPGSRNAVRLAMEKLIVPELSHLVWEIWRQK</sequence>
<dbReference type="SUPFAM" id="SSF53218">
    <property type="entry name" value="Molybdenum cofactor biosynthesis proteins"/>
    <property type="match status" value="1"/>
</dbReference>
<evidence type="ECO:0000256" key="5">
    <source>
        <dbReference type="ARBA" id="ARBA00023150"/>
    </source>
</evidence>
<comment type="function">
    <text evidence="1 6">May be involved in the biosynthesis of molybdopterin.</text>
</comment>
<evidence type="ECO:0000259" key="7">
    <source>
        <dbReference type="SMART" id="SM00852"/>
    </source>
</evidence>
<dbReference type="SMART" id="SM00852">
    <property type="entry name" value="MoCF_biosynth"/>
    <property type="match status" value="1"/>
</dbReference>
<dbReference type="FunFam" id="3.40.980.10:FF:000006">
    <property type="entry name" value="Molybdenum cofactor biosynthesis protein B"/>
    <property type="match status" value="1"/>
</dbReference>
<dbReference type="Gene3D" id="3.40.980.10">
    <property type="entry name" value="MoaB/Mog-like domain"/>
    <property type="match status" value="1"/>
</dbReference>
<organism evidence="8 9">
    <name type="scientific">Handelsmanbacteria sp. (strain RIFCSPLOWO2_12_FULL_64_10)</name>
    <dbReference type="NCBI Taxonomy" id="1817868"/>
    <lineage>
        <taxon>Bacteria</taxon>
        <taxon>Candidatus Handelsmaniibacteriota</taxon>
    </lineage>
</organism>
<dbReference type="CDD" id="cd00886">
    <property type="entry name" value="MogA_MoaB"/>
    <property type="match status" value="1"/>
</dbReference>
<protein>
    <recommendedName>
        <fullName evidence="4 6">Molybdenum cofactor biosynthesis protein B</fullName>
    </recommendedName>
</protein>
<dbReference type="InterPro" id="IPR012245">
    <property type="entry name" value="MoaB"/>
</dbReference>
<name>A0A1F6CA69_HANXR</name>